<proteinExistence type="inferred from homology"/>
<sequence>MLFPNEYRTESTRLINSHGRPLYRSPESRKEVLSYSELGASETSGCHGSRSCAKEVFGQEVEILVGESRKAKQVLQQRIAGILRHHLNKHAESETSVETGQHSSGTHDLINDVYIFPTGMSAIFHTHQFLLGTRGNLKSISFGFPYVDTLKILQKFGPGCVFYGNATEIELDDIQDRLERGERYLALFCEFPGNPLLTCPNLKRIRSLADKYDFAIVVDETIGTFGNVNVLQYADVVVTSLTKFFSGACNVTGGSAVFNPAGRYYSNLKAIAEREYKDTYWPEDIILMERNSRDFTTRIRQMNINAEAVSKLLLANPLINMVYYPKYNGDRSNYEACRLPSGGYGGLISVVFHGKQDAITFYDNMGGAKGPSLGTNFTLTSPYVVLAHMRELEWASGLGVDPYLVRFSVGMEDTDHLLETFREALHAAAGTTQAFHGVNSMLQSDEELEVL</sequence>
<evidence type="ECO:0000256" key="5">
    <source>
        <dbReference type="ARBA" id="ARBA00023167"/>
    </source>
</evidence>
<evidence type="ECO:0000256" key="9">
    <source>
        <dbReference type="ARBA" id="ARBA00061376"/>
    </source>
</evidence>
<keyword evidence="4 12" id="KW-0663">Pyridoxal phosphate</keyword>
<dbReference type="InterPro" id="IPR051750">
    <property type="entry name" value="Trans-sulfuration_enzymes"/>
</dbReference>
<organism evidence="13 14">
    <name type="scientific">Colletotrichum kahawae</name>
    <name type="common">Coffee berry disease fungus</name>
    <dbReference type="NCBI Taxonomy" id="34407"/>
    <lineage>
        <taxon>Eukaryota</taxon>
        <taxon>Fungi</taxon>
        <taxon>Dikarya</taxon>
        <taxon>Ascomycota</taxon>
        <taxon>Pezizomycotina</taxon>
        <taxon>Sordariomycetes</taxon>
        <taxon>Hypocreomycetidae</taxon>
        <taxon>Glomerellales</taxon>
        <taxon>Glomerellaceae</taxon>
        <taxon>Colletotrichum</taxon>
        <taxon>Colletotrichum gloeosporioides species complex</taxon>
    </lineage>
</organism>
<dbReference type="FunFam" id="3.90.1150.10:FF:000063">
    <property type="entry name" value="Probable cystathionine gamma-synthase"/>
    <property type="match status" value="1"/>
</dbReference>
<evidence type="ECO:0000256" key="6">
    <source>
        <dbReference type="ARBA" id="ARBA00051441"/>
    </source>
</evidence>
<evidence type="ECO:0000256" key="10">
    <source>
        <dbReference type="ARBA" id="ARBA00066530"/>
    </source>
</evidence>
<dbReference type="GO" id="GO:0009086">
    <property type="term" value="P:methionine biosynthetic process"/>
    <property type="evidence" value="ECO:0007669"/>
    <property type="project" value="UniProtKB-KW"/>
</dbReference>
<dbReference type="Proteomes" id="UP001281614">
    <property type="component" value="Unassembled WGS sequence"/>
</dbReference>
<dbReference type="InterPro" id="IPR000277">
    <property type="entry name" value="Cys/Met-Metab_PyrdxlP-dep_enz"/>
</dbReference>
<dbReference type="InterPro" id="IPR015421">
    <property type="entry name" value="PyrdxlP-dep_Trfase_major"/>
</dbReference>
<evidence type="ECO:0000256" key="8">
    <source>
        <dbReference type="ARBA" id="ARBA00060510"/>
    </source>
</evidence>
<evidence type="ECO:0000256" key="7">
    <source>
        <dbReference type="ARBA" id="ARBA00058439"/>
    </source>
</evidence>
<keyword evidence="14" id="KW-1185">Reference proteome</keyword>
<dbReference type="GO" id="GO:0030170">
    <property type="term" value="F:pyridoxal phosphate binding"/>
    <property type="evidence" value="ECO:0007669"/>
    <property type="project" value="InterPro"/>
</dbReference>
<dbReference type="InterPro" id="IPR015422">
    <property type="entry name" value="PyrdxlP-dep_Trfase_small"/>
</dbReference>
<protein>
    <recommendedName>
        <fullName evidence="10">cystathionine gamma-synthase</fullName>
        <ecNumber evidence="10">2.5.1.48</ecNumber>
    </recommendedName>
    <alternativeName>
        <fullName evidence="11">O-succinylhomoserine (thiol)-lyase</fullName>
    </alternativeName>
</protein>
<name>A0AAD9YAF5_COLKA</name>
<comment type="function">
    <text evidence="7">Catalyzes the formation of L-cystathionine from O-succinyl-L-homoserine (OSHS) and L-cysteine, via a gamma-replacement reaction. In the absence of thiol, catalyzes gamma-elimination to form 2-oxobutanoate, succinate and ammonia.</text>
</comment>
<dbReference type="PANTHER" id="PTHR42699:SF1">
    <property type="entry name" value="CYSTATHIONINE GAMMA-SYNTHASE-RELATED"/>
    <property type="match status" value="1"/>
</dbReference>
<evidence type="ECO:0000256" key="2">
    <source>
        <dbReference type="ARBA" id="ARBA00022605"/>
    </source>
</evidence>
<accession>A0AAD9YAF5</accession>
<evidence type="ECO:0000313" key="14">
    <source>
        <dbReference type="Proteomes" id="UP001281614"/>
    </source>
</evidence>
<comment type="pathway">
    <text evidence="8">Amino-acid biosynthesis; L-methionine biosynthesis via de novo pathway; L-cystathionine from O-succinyl-L-homoserine: step 1/1.</text>
</comment>
<dbReference type="SUPFAM" id="SSF53383">
    <property type="entry name" value="PLP-dependent transferases"/>
    <property type="match status" value="1"/>
</dbReference>
<gene>
    <name evidence="13" type="ORF">CKAH01_17892</name>
</gene>
<dbReference type="EMBL" id="VYYT01000265">
    <property type="protein sequence ID" value="KAK2751511.1"/>
    <property type="molecule type" value="Genomic_DNA"/>
</dbReference>
<evidence type="ECO:0000313" key="13">
    <source>
        <dbReference type="EMBL" id="KAK2751511.1"/>
    </source>
</evidence>
<dbReference type="PANTHER" id="PTHR42699">
    <property type="match status" value="1"/>
</dbReference>
<evidence type="ECO:0000256" key="1">
    <source>
        <dbReference type="ARBA" id="ARBA00001933"/>
    </source>
</evidence>
<comment type="cofactor">
    <cofactor evidence="1 12">
        <name>pyridoxal 5'-phosphate</name>
        <dbReference type="ChEBI" id="CHEBI:597326"/>
    </cofactor>
</comment>
<dbReference type="GO" id="GO:0019346">
    <property type="term" value="P:transsulfuration"/>
    <property type="evidence" value="ECO:0007669"/>
    <property type="project" value="InterPro"/>
</dbReference>
<dbReference type="FunFam" id="3.40.640.10:FF:000111">
    <property type="entry name" value="Cystathionine gamma-synthase"/>
    <property type="match status" value="1"/>
</dbReference>
<comment type="caution">
    <text evidence="13">The sequence shown here is derived from an EMBL/GenBank/DDBJ whole genome shotgun (WGS) entry which is preliminary data.</text>
</comment>
<evidence type="ECO:0000256" key="4">
    <source>
        <dbReference type="ARBA" id="ARBA00022898"/>
    </source>
</evidence>
<dbReference type="Pfam" id="PF01053">
    <property type="entry name" value="Cys_Met_Meta_PP"/>
    <property type="match status" value="1"/>
</dbReference>
<keyword evidence="5" id="KW-0486">Methionine biosynthesis</keyword>
<comment type="catalytic activity">
    <reaction evidence="6">
        <text>O-succinyl-L-homoserine + L-cysteine = L,L-cystathionine + succinate + H(+)</text>
        <dbReference type="Rhea" id="RHEA:20397"/>
        <dbReference type="ChEBI" id="CHEBI:15378"/>
        <dbReference type="ChEBI" id="CHEBI:30031"/>
        <dbReference type="ChEBI" id="CHEBI:35235"/>
        <dbReference type="ChEBI" id="CHEBI:57661"/>
        <dbReference type="ChEBI" id="CHEBI:58161"/>
        <dbReference type="EC" id="2.5.1.48"/>
    </reaction>
</comment>
<dbReference type="Gene3D" id="3.40.640.10">
    <property type="entry name" value="Type I PLP-dependent aspartate aminotransferase-like (Major domain)"/>
    <property type="match status" value="1"/>
</dbReference>
<dbReference type="InterPro" id="IPR015424">
    <property type="entry name" value="PyrdxlP-dep_Trfase"/>
</dbReference>
<evidence type="ECO:0000256" key="11">
    <source>
        <dbReference type="ARBA" id="ARBA00083849"/>
    </source>
</evidence>
<dbReference type="AlphaFoldDB" id="A0AAD9YAF5"/>
<dbReference type="EC" id="2.5.1.48" evidence="10"/>
<dbReference type="GO" id="GO:0003962">
    <property type="term" value="F:cystathionine gamma-synthase activity"/>
    <property type="evidence" value="ECO:0007669"/>
    <property type="project" value="UniProtKB-EC"/>
</dbReference>
<reference evidence="13" key="1">
    <citation type="submission" date="2023-02" db="EMBL/GenBank/DDBJ databases">
        <title>Colletotrichum kahawae CIFC_Que2 genome sequencing and assembly.</title>
        <authorList>
            <person name="Baroncelli R."/>
        </authorList>
    </citation>
    <scope>NUCLEOTIDE SEQUENCE</scope>
    <source>
        <strain evidence="13">CIFC_Que2</strain>
    </source>
</reference>
<evidence type="ECO:0000256" key="12">
    <source>
        <dbReference type="RuleBase" id="RU362118"/>
    </source>
</evidence>
<comment type="similarity">
    <text evidence="9">Belongs to the trans-sulfuration enzymes family. MET7 subfamily.</text>
</comment>
<evidence type="ECO:0000256" key="3">
    <source>
        <dbReference type="ARBA" id="ARBA00022679"/>
    </source>
</evidence>
<dbReference type="Gene3D" id="3.90.1150.10">
    <property type="entry name" value="Aspartate Aminotransferase, domain 1"/>
    <property type="match status" value="1"/>
</dbReference>
<keyword evidence="2" id="KW-0028">Amino-acid biosynthesis</keyword>
<keyword evidence="3" id="KW-0808">Transferase</keyword>